<feature type="transmembrane region" description="Helical" evidence="3">
    <location>
        <begin position="69"/>
        <end position="94"/>
    </location>
</feature>
<keyword evidence="3" id="KW-1133">Transmembrane helix</keyword>
<feature type="non-terminal residue" evidence="5">
    <location>
        <position position="1"/>
    </location>
</feature>
<feature type="non-terminal residue" evidence="5">
    <location>
        <position position="199"/>
    </location>
</feature>
<dbReference type="InterPro" id="IPR050616">
    <property type="entry name" value="CPA3_Na-H_Antiporter_A"/>
</dbReference>
<dbReference type="GO" id="GO:0012505">
    <property type="term" value="C:endomembrane system"/>
    <property type="evidence" value="ECO:0007669"/>
    <property type="project" value="UniProtKB-SubCell"/>
</dbReference>
<dbReference type="Proteomes" id="UP000234206">
    <property type="component" value="Unassembled WGS sequence"/>
</dbReference>
<keyword evidence="2 3" id="KW-0812">Transmembrane</keyword>
<protein>
    <submittedName>
        <fullName evidence="5">Cation:proton antiporter</fullName>
    </submittedName>
</protein>
<evidence type="ECO:0000313" key="6">
    <source>
        <dbReference type="Proteomes" id="UP000234206"/>
    </source>
</evidence>
<gene>
    <name evidence="5" type="ORF">CYJ76_11430</name>
</gene>
<keyword evidence="6" id="KW-1185">Reference proteome</keyword>
<comment type="subcellular location">
    <subcellularLocation>
        <location evidence="1">Endomembrane system</location>
        <topology evidence="1">Multi-pass membrane protein</topology>
    </subcellularLocation>
    <subcellularLocation>
        <location evidence="2">Membrane</location>
        <topology evidence="2">Multi-pass membrane protein</topology>
    </subcellularLocation>
</comment>
<evidence type="ECO:0000259" key="4">
    <source>
        <dbReference type="Pfam" id="PF00361"/>
    </source>
</evidence>
<dbReference type="GO" id="GO:0016020">
    <property type="term" value="C:membrane"/>
    <property type="evidence" value="ECO:0007669"/>
    <property type="project" value="UniProtKB-SubCell"/>
</dbReference>
<dbReference type="AlphaFoldDB" id="A0A2I1P7Z3"/>
<organism evidence="5 6">
    <name type="scientific">Kytococcus schroeteri</name>
    <dbReference type="NCBI Taxonomy" id="138300"/>
    <lineage>
        <taxon>Bacteria</taxon>
        <taxon>Bacillati</taxon>
        <taxon>Actinomycetota</taxon>
        <taxon>Actinomycetes</taxon>
        <taxon>Micrococcales</taxon>
        <taxon>Kytococcaceae</taxon>
        <taxon>Kytococcus</taxon>
    </lineage>
</organism>
<dbReference type="InterPro" id="IPR001750">
    <property type="entry name" value="ND/Mrp_TM"/>
</dbReference>
<keyword evidence="3" id="KW-0472">Membrane</keyword>
<feature type="transmembrane region" description="Helical" evidence="3">
    <location>
        <begin position="29"/>
        <end position="49"/>
    </location>
</feature>
<feature type="transmembrane region" description="Helical" evidence="3">
    <location>
        <begin position="155"/>
        <end position="181"/>
    </location>
</feature>
<evidence type="ECO:0000256" key="2">
    <source>
        <dbReference type="RuleBase" id="RU000320"/>
    </source>
</evidence>
<comment type="caution">
    <text evidence="5">The sequence shown here is derived from an EMBL/GenBank/DDBJ whole genome shotgun (WGS) entry which is preliminary data.</text>
</comment>
<evidence type="ECO:0000313" key="5">
    <source>
        <dbReference type="EMBL" id="PKZ40744.1"/>
    </source>
</evidence>
<reference evidence="5 6" key="1">
    <citation type="submission" date="2017-12" db="EMBL/GenBank/DDBJ databases">
        <title>Phylogenetic diversity of female urinary microbiome.</title>
        <authorList>
            <person name="Thomas-White K."/>
            <person name="Wolfe A.J."/>
        </authorList>
    </citation>
    <scope>NUCLEOTIDE SEQUENCE [LARGE SCALE GENOMIC DNA]</scope>
    <source>
        <strain evidence="5 6">UMB1298</strain>
    </source>
</reference>
<dbReference type="PANTHER" id="PTHR43373:SF1">
    <property type="entry name" value="NA(+)_H(+) ANTIPORTER SUBUNIT A"/>
    <property type="match status" value="1"/>
</dbReference>
<proteinExistence type="predicted"/>
<feature type="transmembrane region" description="Helical" evidence="3">
    <location>
        <begin position="114"/>
        <end position="135"/>
    </location>
</feature>
<evidence type="ECO:0000256" key="3">
    <source>
        <dbReference type="SAM" id="Phobius"/>
    </source>
</evidence>
<name>A0A2I1P7Z3_9MICO</name>
<dbReference type="Pfam" id="PF00361">
    <property type="entry name" value="Proton_antipo_M"/>
    <property type="match status" value="1"/>
</dbReference>
<dbReference type="EMBL" id="PKIZ01000046">
    <property type="protein sequence ID" value="PKZ40744.1"/>
    <property type="molecule type" value="Genomic_DNA"/>
</dbReference>
<feature type="domain" description="NADH:quinone oxidoreductase/Mrp antiporter transmembrane" evidence="4">
    <location>
        <begin position="2"/>
        <end position="64"/>
    </location>
</feature>
<sequence>SLFMIVGVVDHQAGSRDIRRLGPLWRQMPFTFVSAVIAAASMAAVPPTFGFVSKEGMLTAFEEAPFNNAGVIALLVAAGLGALATFVYSARYVFGAFIDGPKDMSHVKEAPANLWIPAVLPGVLSLPGVAFLGLFDETLDQVVDATGLGHAHTHLALWHGLTVALWISLAVLVAGVIVVIYRRPLLQPLEGKRLGVATG</sequence>
<evidence type="ECO:0000256" key="1">
    <source>
        <dbReference type="ARBA" id="ARBA00004127"/>
    </source>
</evidence>
<accession>A0A2I1P7Z3</accession>
<dbReference type="PANTHER" id="PTHR43373">
    <property type="entry name" value="NA(+)/H(+) ANTIPORTER SUBUNIT"/>
    <property type="match status" value="1"/>
</dbReference>